<organism evidence="3 4">
    <name type="scientific">Halomonas lysinitropha</name>
    <dbReference type="NCBI Taxonomy" id="2607506"/>
    <lineage>
        <taxon>Bacteria</taxon>
        <taxon>Pseudomonadati</taxon>
        <taxon>Pseudomonadota</taxon>
        <taxon>Gammaproteobacteria</taxon>
        <taxon>Oceanospirillales</taxon>
        <taxon>Halomonadaceae</taxon>
        <taxon>Halomonas</taxon>
    </lineage>
</organism>
<evidence type="ECO:0000259" key="2">
    <source>
        <dbReference type="Pfam" id="PF13946"/>
    </source>
</evidence>
<dbReference type="Proteomes" id="UP000326725">
    <property type="component" value="Unassembled WGS sequence"/>
</dbReference>
<accession>A0A5K1I8D2</accession>
<dbReference type="Pfam" id="PF13946">
    <property type="entry name" value="DUF4214"/>
    <property type="match status" value="1"/>
</dbReference>
<gene>
    <name evidence="3" type="ORF">HALO32_01347</name>
</gene>
<proteinExistence type="predicted"/>
<reference evidence="3 4" key="1">
    <citation type="submission" date="2019-09" db="EMBL/GenBank/DDBJ databases">
        <authorList>
            <person name="Criscuolo A."/>
        </authorList>
    </citation>
    <scope>NUCLEOTIDE SEQUENCE [LARGE SCALE GENOMIC DNA]</scope>
    <source>
        <strain evidence="4">3(2)</strain>
    </source>
</reference>
<feature type="region of interest" description="Disordered" evidence="1">
    <location>
        <begin position="182"/>
        <end position="207"/>
    </location>
</feature>
<feature type="domain" description="DUF4214" evidence="2">
    <location>
        <begin position="81"/>
        <end position="142"/>
    </location>
</feature>
<dbReference type="InterPro" id="IPR025282">
    <property type="entry name" value="DUF4214"/>
</dbReference>
<feature type="compositionally biased region" description="Basic residues" evidence="1">
    <location>
        <begin position="196"/>
        <end position="207"/>
    </location>
</feature>
<evidence type="ECO:0000313" key="4">
    <source>
        <dbReference type="Proteomes" id="UP000326725"/>
    </source>
</evidence>
<dbReference type="EMBL" id="CABVOU010000027">
    <property type="protein sequence ID" value="VVZ95282.1"/>
    <property type="molecule type" value="Genomic_DNA"/>
</dbReference>
<evidence type="ECO:0000256" key="1">
    <source>
        <dbReference type="SAM" id="MobiDB-lite"/>
    </source>
</evidence>
<sequence length="207" mass="22495">MLPAGTSSADLEEFIAHTLSREQSLSQALHEEAQVQLEADALETAQAMFVAYYARTADPAGLNYWSDQLVVTQGDTSAISQGFGDSEEFLAAYGGLDEVELITKLYQQLFARDPDQGGLDFNANQLQTGAMAPADIAMAIAQGARGSDADLWQAKLAAADAVTRQLAQHDLMLKVYRGDLERSRGSLPTSNPARRSGIRRWKPWAMT</sequence>
<name>A0A5K1I8D2_9GAMM</name>
<protein>
    <recommendedName>
        <fullName evidence="2">DUF4214 domain-containing protein</fullName>
    </recommendedName>
</protein>
<dbReference type="AlphaFoldDB" id="A0A5K1I8D2"/>
<keyword evidence="4" id="KW-1185">Reference proteome</keyword>
<evidence type="ECO:0000313" key="3">
    <source>
        <dbReference type="EMBL" id="VVZ95282.1"/>
    </source>
</evidence>